<dbReference type="PATRIC" id="fig|1081904.3.peg.2357"/>
<evidence type="ECO:0000256" key="2">
    <source>
        <dbReference type="HAMAP-Rule" id="MF_00518"/>
    </source>
</evidence>
<comment type="catalytic activity">
    <reaction evidence="2">
        <text>glycyl-tRNA(Ala) + H2O = tRNA(Ala) + glycine + H(+)</text>
        <dbReference type="Rhea" id="RHEA:53744"/>
        <dbReference type="Rhea" id="RHEA-COMP:9657"/>
        <dbReference type="Rhea" id="RHEA-COMP:13640"/>
        <dbReference type="ChEBI" id="CHEBI:15377"/>
        <dbReference type="ChEBI" id="CHEBI:15378"/>
        <dbReference type="ChEBI" id="CHEBI:57305"/>
        <dbReference type="ChEBI" id="CHEBI:78442"/>
        <dbReference type="ChEBI" id="CHEBI:78522"/>
    </reaction>
</comment>
<comment type="catalytic activity">
    <reaction evidence="2">
        <text>a D-aminoacyl-tRNA + H2O = a tRNA + a D-alpha-amino acid + H(+)</text>
        <dbReference type="Rhea" id="RHEA:13953"/>
        <dbReference type="Rhea" id="RHEA-COMP:10123"/>
        <dbReference type="Rhea" id="RHEA-COMP:10124"/>
        <dbReference type="ChEBI" id="CHEBI:15377"/>
        <dbReference type="ChEBI" id="CHEBI:15378"/>
        <dbReference type="ChEBI" id="CHEBI:59871"/>
        <dbReference type="ChEBI" id="CHEBI:78442"/>
        <dbReference type="ChEBI" id="CHEBI:79333"/>
        <dbReference type="EC" id="3.1.1.96"/>
    </reaction>
</comment>
<evidence type="ECO:0000256" key="1">
    <source>
        <dbReference type="ARBA" id="ARBA00009673"/>
    </source>
</evidence>
<comment type="caution">
    <text evidence="3">The sequence shown here is derived from an EMBL/GenBank/DDBJ whole genome shotgun (WGS) entry which is preliminary data.</text>
</comment>
<dbReference type="NCBIfam" id="TIGR00256">
    <property type="entry name" value="D-aminoacyl-tRNA deacylase"/>
    <property type="match status" value="1"/>
</dbReference>
<dbReference type="Proteomes" id="UP000016600">
    <property type="component" value="Unassembled WGS sequence"/>
</dbReference>
<comment type="similarity">
    <text evidence="1 2">Belongs to the DTD family.</text>
</comment>
<accession>U2L0H8</accession>
<dbReference type="EMBL" id="AWET01000051">
    <property type="protein sequence ID" value="ERJ97875.1"/>
    <property type="molecule type" value="Genomic_DNA"/>
</dbReference>
<reference evidence="3 4" key="1">
    <citation type="submission" date="2013-08" db="EMBL/GenBank/DDBJ databases">
        <authorList>
            <person name="Durkin A.S."/>
            <person name="Haft D.R."/>
            <person name="McCorrison J."/>
            <person name="Torralba M."/>
            <person name="Gillis M."/>
            <person name="Haft D.H."/>
            <person name="Methe B."/>
            <person name="Sutton G."/>
            <person name="Nelson K.E."/>
        </authorList>
    </citation>
    <scope>NUCLEOTIDE SEQUENCE [LARGE SCALE GENOMIC DNA]</scope>
    <source>
        <strain evidence="3 4">F0068</strain>
    </source>
</reference>
<name>U2L0H8_9BACT</name>
<keyword evidence="2" id="KW-0820">tRNA-binding</keyword>
<dbReference type="GO" id="GO:0005737">
    <property type="term" value="C:cytoplasm"/>
    <property type="evidence" value="ECO:0007669"/>
    <property type="project" value="UniProtKB-SubCell"/>
</dbReference>
<dbReference type="CDD" id="cd00563">
    <property type="entry name" value="Dtyr_deacylase"/>
    <property type="match status" value="1"/>
</dbReference>
<comment type="domain">
    <text evidence="2">A Gly-cisPro motif from one monomer fits into the active site of the other monomer to allow specific chiral rejection of L-amino acids.</text>
</comment>
<dbReference type="EC" id="3.1.1.-" evidence="2"/>
<dbReference type="GO" id="GO:0043908">
    <property type="term" value="F:Ser(Gly)-tRNA(Ala) hydrolase activity"/>
    <property type="evidence" value="ECO:0007669"/>
    <property type="project" value="UniProtKB-UniRule"/>
</dbReference>
<feature type="short sequence motif" description="Gly-cisPro motif, important for rejection of L-amino acids" evidence="2">
    <location>
        <begin position="166"/>
        <end position="167"/>
    </location>
</feature>
<dbReference type="FunFam" id="3.50.80.10:FF:000001">
    <property type="entry name" value="D-aminoacyl-tRNA deacylase"/>
    <property type="match status" value="1"/>
</dbReference>
<dbReference type="GO" id="GO:0019478">
    <property type="term" value="P:D-amino acid catabolic process"/>
    <property type="evidence" value="ECO:0007669"/>
    <property type="project" value="UniProtKB-UniRule"/>
</dbReference>
<dbReference type="AlphaFoldDB" id="U2L0H8"/>
<comment type="subcellular location">
    <subcellularLocation>
        <location evidence="2">Cytoplasm</location>
    </subcellularLocation>
</comment>
<gene>
    <name evidence="2 3" type="primary">dtd</name>
    <name evidence="3" type="ORF">HMPREF1218_0862</name>
</gene>
<proteinExistence type="inferred from homology"/>
<evidence type="ECO:0000313" key="3">
    <source>
        <dbReference type="EMBL" id="ERJ97875.1"/>
    </source>
</evidence>
<comment type="function">
    <text evidence="2">An aminoacyl-tRNA editing enzyme that deacylates mischarged D-aminoacyl-tRNAs. Also deacylates mischarged glycyl-tRNA(Ala), protecting cells against glycine mischarging by AlaRS. Acts via tRNA-based rather than protein-based catalysis; rejects L-amino acids rather than detecting D-amino acids in the active site. By recycling D-aminoacyl-tRNA to D-amino acids and free tRNA molecules, this enzyme counteracts the toxicity associated with the formation of D-aminoacyl-tRNA entities in vivo and helps enforce protein L-homochirality.</text>
</comment>
<dbReference type="PANTHER" id="PTHR10472">
    <property type="entry name" value="D-TYROSYL-TRNA TYR DEACYLASE"/>
    <property type="match status" value="1"/>
</dbReference>
<dbReference type="Pfam" id="PF02580">
    <property type="entry name" value="Tyr_Deacylase"/>
    <property type="match status" value="1"/>
</dbReference>
<keyword evidence="2" id="KW-0694">RNA-binding</keyword>
<dbReference type="InterPro" id="IPR003732">
    <property type="entry name" value="Daa-tRNA_deacyls_DTD"/>
</dbReference>
<protein>
    <recommendedName>
        <fullName evidence="2">D-aminoacyl-tRNA deacylase</fullName>
        <shortName evidence="2">DTD</shortName>
        <ecNumber evidence="2">3.1.1.96</ecNumber>
    </recommendedName>
    <alternativeName>
        <fullName evidence="2">Gly-tRNA(Ala) deacylase</fullName>
        <ecNumber evidence="2">3.1.1.-</ecNumber>
    </alternativeName>
</protein>
<dbReference type="GO" id="GO:0000049">
    <property type="term" value="F:tRNA binding"/>
    <property type="evidence" value="ECO:0007669"/>
    <property type="project" value="UniProtKB-UniRule"/>
</dbReference>
<dbReference type="EC" id="3.1.1.96" evidence="2"/>
<sequence>MERCERKSYSHIFILKFGAFHKFKYLCKMRLVIQRVSRASVTINGKVKSSIEKGLLVLVGIAPKDSAEDVEWLAKKTASLRIFDDEQGVMNRSIQDIGGEILIVSQFTLMGDCRKGNRPSWINAAPHSIAIPLYEAFCERLSALLGKPVGTGEFGANMQVELVNDGPVTIVMEKPLPIPTP</sequence>
<dbReference type="HAMAP" id="MF_00518">
    <property type="entry name" value="Deacylase_Dtd"/>
    <property type="match status" value="1"/>
</dbReference>
<evidence type="ECO:0000313" key="4">
    <source>
        <dbReference type="Proteomes" id="UP000016600"/>
    </source>
</evidence>
<dbReference type="InterPro" id="IPR023509">
    <property type="entry name" value="DTD-like_sf"/>
</dbReference>
<dbReference type="PANTHER" id="PTHR10472:SF5">
    <property type="entry name" value="D-AMINOACYL-TRNA DEACYLASE 1"/>
    <property type="match status" value="1"/>
</dbReference>
<organism evidence="3 4">
    <name type="scientific">Hoylesella pleuritidis F0068</name>
    <dbReference type="NCBI Taxonomy" id="1081904"/>
    <lineage>
        <taxon>Bacteria</taxon>
        <taxon>Pseudomonadati</taxon>
        <taxon>Bacteroidota</taxon>
        <taxon>Bacteroidia</taxon>
        <taxon>Bacteroidales</taxon>
        <taxon>Prevotellaceae</taxon>
        <taxon>Hoylesella</taxon>
    </lineage>
</organism>
<dbReference type="GO" id="GO:0106026">
    <property type="term" value="F:Gly-tRNA(Ala) deacylase activity"/>
    <property type="evidence" value="ECO:0007669"/>
    <property type="project" value="UniProtKB-UniRule"/>
</dbReference>
<dbReference type="GO" id="GO:0051500">
    <property type="term" value="F:D-tyrosyl-tRNA(Tyr) deacylase activity"/>
    <property type="evidence" value="ECO:0007669"/>
    <property type="project" value="TreeGrafter"/>
</dbReference>
<comment type="subunit">
    <text evidence="2">Homodimer.</text>
</comment>
<dbReference type="Gene3D" id="3.50.80.10">
    <property type="entry name" value="D-tyrosyl-tRNA(Tyr) deacylase"/>
    <property type="match status" value="1"/>
</dbReference>
<dbReference type="SUPFAM" id="SSF69500">
    <property type="entry name" value="DTD-like"/>
    <property type="match status" value="1"/>
</dbReference>
<keyword evidence="2" id="KW-0963">Cytoplasm</keyword>
<keyword evidence="4" id="KW-1185">Reference proteome</keyword>
<keyword evidence="2 3" id="KW-0378">Hydrolase</keyword>